<dbReference type="PANTHER" id="PTHR10997:SF9">
    <property type="entry name" value="IMPORTIN-9"/>
    <property type="match status" value="1"/>
</dbReference>
<evidence type="ECO:0000313" key="7">
    <source>
        <dbReference type="EMBL" id="GJE89716.1"/>
    </source>
</evidence>
<dbReference type="InterPro" id="IPR016024">
    <property type="entry name" value="ARM-type_fold"/>
</dbReference>
<proteinExistence type="predicted"/>
<evidence type="ECO:0000256" key="4">
    <source>
        <dbReference type="ARBA" id="ARBA00023242"/>
    </source>
</evidence>
<dbReference type="GO" id="GO:0006606">
    <property type="term" value="P:protein import into nucleus"/>
    <property type="evidence" value="ECO:0007669"/>
    <property type="project" value="TreeGrafter"/>
</dbReference>
<dbReference type="Gene3D" id="1.25.10.10">
    <property type="entry name" value="Leucine-rich Repeat Variant"/>
    <property type="match status" value="1"/>
</dbReference>
<evidence type="ECO:0000259" key="6">
    <source>
        <dbReference type="PROSITE" id="PS50166"/>
    </source>
</evidence>
<dbReference type="AlphaFoldDB" id="A0A9P3G7M0"/>
<comment type="caution">
    <text evidence="7">The sequence shown here is derived from an EMBL/GenBank/DDBJ whole genome shotgun (WGS) entry which is preliminary data.</text>
</comment>
<name>A0A9P3G7M0_9APHY</name>
<dbReference type="PANTHER" id="PTHR10997">
    <property type="entry name" value="IMPORTIN-7, 8, 11"/>
    <property type="match status" value="1"/>
</dbReference>
<dbReference type="Proteomes" id="UP000703269">
    <property type="component" value="Unassembled WGS sequence"/>
</dbReference>
<evidence type="ECO:0000313" key="8">
    <source>
        <dbReference type="Proteomes" id="UP000703269"/>
    </source>
</evidence>
<protein>
    <submittedName>
        <fullName evidence="7">ARM repeat-containing protein</fullName>
    </submittedName>
</protein>
<reference evidence="7 8" key="1">
    <citation type="submission" date="2021-08" db="EMBL/GenBank/DDBJ databases">
        <title>Draft Genome Sequence of Phanerochaete sordida strain YK-624.</title>
        <authorList>
            <person name="Mori T."/>
            <person name="Dohra H."/>
            <person name="Suzuki T."/>
            <person name="Kawagishi H."/>
            <person name="Hirai H."/>
        </authorList>
    </citation>
    <scope>NUCLEOTIDE SEQUENCE [LARGE SCALE GENOMIC DNA]</scope>
    <source>
        <strain evidence="7 8">YK-624</strain>
    </source>
</reference>
<evidence type="ECO:0000256" key="1">
    <source>
        <dbReference type="ARBA" id="ARBA00004123"/>
    </source>
</evidence>
<organism evidence="7 8">
    <name type="scientific">Phanerochaete sordida</name>
    <dbReference type="NCBI Taxonomy" id="48140"/>
    <lineage>
        <taxon>Eukaryota</taxon>
        <taxon>Fungi</taxon>
        <taxon>Dikarya</taxon>
        <taxon>Basidiomycota</taxon>
        <taxon>Agaricomycotina</taxon>
        <taxon>Agaricomycetes</taxon>
        <taxon>Polyporales</taxon>
        <taxon>Phanerochaetaceae</taxon>
        <taxon>Phanerochaete</taxon>
    </lineage>
</organism>
<dbReference type="GO" id="GO:0005829">
    <property type="term" value="C:cytosol"/>
    <property type="evidence" value="ECO:0007669"/>
    <property type="project" value="TreeGrafter"/>
</dbReference>
<comment type="subcellular location">
    <subcellularLocation>
        <location evidence="1">Nucleus</location>
    </subcellularLocation>
</comment>
<dbReference type="SUPFAM" id="SSF48371">
    <property type="entry name" value="ARM repeat"/>
    <property type="match status" value="1"/>
</dbReference>
<feature type="domain" description="Importin N-terminal" evidence="6">
    <location>
        <begin position="23"/>
        <end position="100"/>
    </location>
</feature>
<keyword evidence="3" id="KW-0653">Protein transport</keyword>
<dbReference type="SMART" id="SM00913">
    <property type="entry name" value="IBN_N"/>
    <property type="match status" value="1"/>
</dbReference>
<dbReference type="OrthoDB" id="431626at2759"/>
<evidence type="ECO:0000256" key="5">
    <source>
        <dbReference type="SAM" id="MobiDB-lite"/>
    </source>
</evidence>
<dbReference type="InterPro" id="IPR011989">
    <property type="entry name" value="ARM-like"/>
</dbReference>
<evidence type="ECO:0000256" key="3">
    <source>
        <dbReference type="ARBA" id="ARBA00022927"/>
    </source>
</evidence>
<sequence>MASEIAQTLAETLSPDNNRRIAAELKLANLSEYPEAGLALAQLIVARDVDVALRQHSASINLRKYVKERWSPYFQNFRGNAPPPEIKSQVRAAVFQGLSDSNRKIRTASAHTLSAIAECDWPDEYPELLENLIQLLSSGSSDAIHGSMQMFTDFVKSELTEDQLLPVLRRLLPILLNILGDQNHSPLTRSRTISVFRQCVESLYMVKEAHPESVKEAAATVLPVWLDAFRVLLNMDPKLDVENKPNWDGLAVRIQIVKTIDIIHTAFPRALAPYLPDFLTAALRQLCDLFPTFHQYYVLGADTVPLSSEDEKIELSQLASSTLDFIATSTRGKGKDWFNESNVHQLVGAIFNWTEMTADEESEWASDANAFVAQESEESTSYSVRVASCDLLDILVDRYPQRVLPAVQANLAAVIAQSSQANSAGNEDWWRPLEAAFTAVGAIAPTALEVLEDEKSAGRQPSLDFNQLLVSVVPGILTQSQYSFMQGRAFVLASQFSSVLPDSVAGQYIDAVISVLEAKEVTIPVKVSAIRAVQGFCKNCSDSEVFPRASRICKSIEGFIPITSSDTLTLVLDALSALLLVHRGTWLTVELADTTVSAVLNVWVKGVQDPHLMAITSALLSRLSSVPTPGVYAAVMRQTLPPLCSALARATTEGQERFYAAAALEQLCGLLQGAPSEGGVGEGFVAQLGPVLFTKIRQVQDRDAIQYAITALTLLVRKDTPQVVAWQDGAGKTGLDHILELIAWQLQSSDESGSLFIGDLIIHLMRRAGDAIVRILPELLEAMVRRMATVKTATFVQSLVIPFAFLIHTGHRDTVLNLLQGITVSVNGANKSGLEVLLQTWTENAETFQGLWASRVSTLALMDLFVASFMDGGERLRNVTVKGELVLRAETRNVIMTRSRTKQIPTEFTSEAFPIKALKLVLAELQSDGEPASLSYGGIGQRDVDHDVESDDGDEDWDEDEDDAPARPEPTGALSATEQAYVREMLGGQEVPQEVFAALSGGPGIAAGIPSFGDFDTDTDYEGDDEDLMKDPIVQVDMQAHVLSFLRDAASRNSPEFAAVVNQLKPEEVQVVQKAVGA</sequence>
<keyword evidence="2" id="KW-0813">Transport</keyword>
<evidence type="ECO:0000256" key="2">
    <source>
        <dbReference type="ARBA" id="ARBA00022448"/>
    </source>
</evidence>
<gene>
    <name evidence="7" type="ORF">PsYK624_058220</name>
</gene>
<feature type="compositionally biased region" description="Acidic residues" evidence="5">
    <location>
        <begin position="948"/>
        <end position="963"/>
    </location>
</feature>
<accession>A0A9P3G7M0</accession>
<dbReference type="GO" id="GO:0031267">
    <property type="term" value="F:small GTPase binding"/>
    <property type="evidence" value="ECO:0007669"/>
    <property type="project" value="InterPro"/>
</dbReference>
<dbReference type="PROSITE" id="PS50166">
    <property type="entry name" value="IMPORTIN_B_NT"/>
    <property type="match status" value="1"/>
</dbReference>
<keyword evidence="8" id="KW-1185">Reference proteome</keyword>
<dbReference type="InterPro" id="IPR001494">
    <property type="entry name" value="Importin-beta_N"/>
</dbReference>
<dbReference type="Pfam" id="PF03810">
    <property type="entry name" value="IBN_N"/>
    <property type="match status" value="1"/>
</dbReference>
<dbReference type="InterPro" id="IPR056840">
    <property type="entry name" value="HEAT_IPO9_central"/>
</dbReference>
<dbReference type="Pfam" id="PF25018">
    <property type="entry name" value="HEAT_IPO9_c"/>
    <property type="match status" value="1"/>
</dbReference>
<dbReference type="EMBL" id="BPQB01000013">
    <property type="protein sequence ID" value="GJE89716.1"/>
    <property type="molecule type" value="Genomic_DNA"/>
</dbReference>
<feature type="region of interest" description="Disordered" evidence="5">
    <location>
        <begin position="932"/>
        <end position="972"/>
    </location>
</feature>
<dbReference type="GO" id="GO:0005635">
    <property type="term" value="C:nuclear envelope"/>
    <property type="evidence" value="ECO:0007669"/>
    <property type="project" value="TreeGrafter"/>
</dbReference>
<keyword evidence="4" id="KW-0539">Nucleus</keyword>